<dbReference type="AlphaFoldDB" id="A0AAD9WHZ4"/>
<dbReference type="PROSITE" id="PS51354">
    <property type="entry name" value="GLUTAREDOXIN_2"/>
    <property type="match status" value="1"/>
</dbReference>
<organism evidence="2 3">
    <name type="scientific">Diplocarpon rosae</name>
    <dbReference type="NCBI Taxonomy" id="946125"/>
    <lineage>
        <taxon>Eukaryota</taxon>
        <taxon>Fungi</taxon>
        <taxon>Dikarya</taxon>
        <taxon>Ascomycota</taxon>
        <taxon>Pezizomycotina</taxon>
        <taxon>Leotiomycetes</taxon>
        <taxon>Helotiales</taxon>
        <taxon>Drepanopezizaceae</taxon>
        <taxon>Diplocarpon</taxon>
    </lineage>
</organism>
<dbReference type="SUPFAM" id="SSF47616">
    <property type="entry name" value="GST C-terminal domain-like"/>
    <property type="match status" value="1"/>
</dbReference>
<evidence type="ECO:0000259" key="1">
    <source>
        <dbReference type="PROSITE" id="PS50404"/>
    </source>
</evidence>
<dbReference type="Pfam" id="PF13409">
    <property type="entry name" value="GST_N_2"/>
    <property type="match status" value="1"/>
</dbReference>
<dbReference type="EMBL" id="JAUBYV010000001">
    <property type="protein sequence ID" value="KAK2630616.1"/>
    <property type="molecule type" value="Genomic_DNA"/>
</dbReference>
<dbReference type="SFLD" id="SFLDG00358">
    <property type="entry name" value="Main_(cytGST)"/>
    <property type="match status" value="1"/>
</dbReference>
<dbReference type="InterPro" id="IPR004045">
    <property type="entry name" value="Glutathione_S-Trfase_N"/>
</dbReference>
<dbReference type="GO" id="GO:0005737">
    <property type="term" value="C:cytoplasm"/>
    <property type="evidence" value="ECO:0007669"/>
    <property type="project" value="TreeGrafter"/>
</dbReference>
<dbReference type="InterPro" id="IPR036249">
    <property type="entry name" value="Thioredoxin-like_sf"/>
</dbReference>
<dbReference type="InterPro" id="IPR036282">
    <property type="entry name" value="Glutathione-S-Trfase_C_sf"/>
</dbReference>
<dbReference type="Proteomes" id="UP001285354">
    <property type="component" value="Unassembled WGS sequence"/>
</dbReference>
<dbReference type="SFLD" id="SFLDS00019">
    <property type="entry name" value="Glutathione_Transferase_(cytos"/>
    <property type="match status" value="1"/>
</dbReference>
<dbReference type="PANTHER" id="PTHR43968">
    <property type="match status" value="1"/>
</dbReference>
<dbReference type="PANTHER" id="PTHR43968:SF8">
    <property type="entry name" value="S-TRANSFERASE, PUTATIVE (AFU_ORTHOLOGUE AFUA_2G00590)-RELATED"/>
    <property type="match status" value="1"/>
</dbReference>
<proteinExistence type="predicted"/>
<gene>
    <name evidence="2" type="ORF">QTJ16_001436</name>
</gene>
<dbReference type="PROSITE" id="PS50404">
    <property type="entry name" value="GST_NTER"/>
    <property type="match status" value="1"/>
</dbReference>
<evidence type="ECO:0000313" key="3">
    <source>
        <dbReference type="Proteomes" id="UP001285354"/>
    </source>
</evidence>
<dbReference type="SUPFAM" id="SSF52833">
    <property type="entry name" value="Thioredoxin-like"/>
    <property type="match status" value="1"/>
</dbReference>
<dbReference type="InterPro" id="IPR050983">
    <property type="entry name" value="GST_Omega/HSP26"/>
</dbReference>
<feature type="domain" description="GST N-terminal" evidence="1">
    <location>
        <begin position="7"/>
        <end position="86"/>
    </location>
</feature>
<comment type="caution">
    <text evidence="2">The sequence shown here is derived from an EMBL/GenBank/DDBJ whole genome shotgun (WGS) entry which is preliminary data.</text>
</comment>
<dbReference type="Gene3D" id="3.40.30.10">
    <property type="entry name" value="Glutaredoxin"/>
    <property type="match status" value="1"/>
</dbReference>
<name>A0AAD9WHZ4_9HELO</name>
<evidence type="ECO:0000313" key="2">
    <source>
        <dbReference type="EMBL" id="KAK2630616.1"/>
    </source>
</evidence>
<dbReference type="CDD" id="cd00570">
    <property type="entry name" value="GST_N_family"/>
    <property type="match status" value="1"/>
</dbReference>
<keyword evidence="3" id="KW-1185">Reference proteome</keyword>
<reference evidence="2" key="1">
    <citation type="submission" date="2023-06" db="EMBL/GenBank/DDBJ databases">
        <title>Draft genome of Marssonina rosae.</title>
        <authorList>
            <person name="Cheng Q."/>
        </authorList>
    </citation>
    <scope>NUCLEOTIDE SEQUENCE</scope>
    <source>
        <strain evidence="2">R4</strain>
    </source>
</reference>
<accession>A0AAD9WHZ4</accession>
<sequence length="244" mass="26666">MSSVSAPKIVLYTNHACPWAHRAHIALAELGLAYTEEIIDLSVPRTAAYLRINPRGLVPALEYDGEVITESAIVARFLADAHPSHLVRTSSEAGGALQRARIEFFVDAYFSKVQSNFYPLLLAQGEEKERAGVAFVEALVKEVEPHLQDAAPFFGGSKTLTLAEVLTGSFLLRILALSKPEYTDLHLLPSSILTGLAARAPAFWRWAHAVIAEKSVNSIWDEQKVVEGTAARIAKMAAAQRHLL</sequence>
<dbReference type="InterPro" id="IPR040079">
    <property type="entry name" value="Glutathione_S-Trfase"/>
</dbReference>
<protein>
    <recommendedName>
        <fullName evidence="1">GST N-terminal domain-containing protein</fullName>
    </recommendedName>
</protein>
<dbReference type="Gene3D" id="1.20.1050.10">
    <property type="match status" value="1"/>
</dbReference>